<dbReference type="SMART" id="SM00554">
    <property type="entry name" value="FAS1"/>
    <property type="match status" value="1"/>
</dbReference>
<name>A0AAD5WSW3_9PEZI</name>
<evidence type="ECO:0000259" key="3">
    <source>
        <dbReference type="PROSITE" id="PS50213"/>
    </source>
</evidence>
<evidence type="ECO:0000256" key="2">
    <source>
        <dbReference type="SAM" id="SignalP"/>
    </source>
</evidence>
<protein>
    <submittedName>
        <fullName evidence="4">Fasciclin domain-containing protein</fullName>
    </submittedName>
</protein>
<dbReference type="EMBL" id="JAKWBI020000150">
    <property type="protein sequence ID" value="KAJ2901473.1"/>
    <property type="molecule type" value="Genomic_DNA"/>
</dbReference>
<dbReference type="Gene3D" id="2.30.180.10">
    <property type="entry name" value="FAS1 domain"/>
    <property type="match status" value="2"/>
</dbReference>
<reference evidence="4" key="1">
    <citation type="submission" date="2022-07" db="EMBL/GenBank/DDBJ databases">
        <title>Draft genome sequence of Zalerion maritima ATCC 34329, a (micro)plastics degrading marine fungus.</title>
        <authorList>
            <person name="Paco A."/>
            <person name="Goncalves M.F.M."/>
            <person name="Rocha-Santos T.A.P."/>
            <person name="Alves A."/>
        </authorList>
    </citation>
    <scope>NUCLEOTIDE SEQUENCE</scope>
    <source>
        <strain evidence="4">ATCC 34329</strain>
    </source>
</reference>
<feature type="compositionally biased region" description="Acidic residues" evidence="1">
    <location>
        <begin position="351"/>
        <end position="364"/>
    </location>
</feature>
<feature type="compositionally biased region" description="Acidic residues" evidence="1">
    <location>
        <begin position="371"/>
        <end position="386"/>
    </location>
</feature>
<dbReference type="InterPro" id="IPR000782">
    <property type="entry name" value="FAS1_domain"/>
</dbReference>
<gene>
    <name evidence="4" type="ORF">MKZ38_001814</name>
</gene>
<feature type="region of interest" description="Disordered" evidence="1">
    <location>
        <begin position="351"/>
        <end position="386"/>
    </location>
</feature>
<accession>A0AAD5WSW3</accession>
<comment type="caution">
    <text evidence="4">The sequence shown here is derived from an EMBL/GenBank/DDBJ whole genome shotgun (WGS) entry which is preliminary data.</text>
</comment>
<evidence type="ECO:0000313" key="5">
    <source>
        <dbReference type="Proteomes" id="UP001201980"/>
    </source>
</evidence>
<dbReference type="AlphaFoldDB" id="A0AAD5WSW3"/>
<feature type="signal peptide" evidence="2">
    <location>
        <begin position="1"/>
        <end position="17"/>
    </location>
</feature>
<feature type="domain" description="FAS1" evidence="3">
    <location>
        <begin position="221"/>
        <end position="348"/>
    </location>
</feature>
<dbReference type="PANTHER" id="PTHR10900:SF77">
    <property type="entry name" value="FI19380P1"/>
    <property type="match status" value="1"/>
</dbReference>
<dbReference type="PROSITE" id="PS50213">
    <property type="entry name" value="FAS1"/>
    <property type="match status" value="1"/>
</dbReference>
<evidence type="ECO:0000313" key="4">
    <source>
        <dbReference type="EMBL" id="KAJ2901473.1"/>
    </source>
</evidence>
<dbReference type="Pfam" id="PF02469">
    <property type="entry name" value="Fasciclin"/>
    <property type="match status" value="1"/>
</dbReference>
<keyword evidence="2" id="KW-0732">Signal</keyword>
<dbReference type="InterPro" id="IPR050904">
    <property type="entry name" value="Adhesion/Biosynth-related"/>
</dbReference>
<sequence length="409" mass="42957">MRFTLASLAALATSVAAQSSGNLTASLLSSISDRDDVGVFKGLLSQLPTLIDDVLSDAKNGSKNLTGNGQVTLLIPNDVAIGSFLAEYPDTEDLQAALMPVMSYHVMAAPLKGTNFTQPNGLTIPTFLDGEDESGTSYNLRAPAPAIQEQYGQGATGQVLFAKLEGLDSVKLRTRQGDGSGQSSQSGLRSGMGQVAMMDIVDGEWDGGVYQIVNAVLEPPAPCSNTIRSLKDSLSALDTALNKTDLWATLNTTPNVTCLAPNTDAFQSAGNPQDDLPVDDLTQALLDHTLHSPTYTNYLVDGMKIATASNKTVRVTLNDTGIWFNDAKVVEENILTNNGLVHVLDRVMTFTDDDSDDGSDDGSDDSGSGDSSEDDDSDDSDDDDENVAGVLKLNGVLVGAAALVAFALL</sequence>
<proteinExistence type="predicted"/>
<dbReference type="PANTHER" id="PTHR10900">
    <property type="entry name" value="PERIOSTIN-RELATED"/>
    <property type="match status" value="1"/>
</dbReference>
<evidence type="ECO:0000256" key="1">
    <source>
        <dbReference type="SAM" id="MobiDB-lite"/>
    </source>
</evidence>
<dbReference type="Proteomes" id="UP001201980">
    <property type="component" value="Unassembled WGS sequence"/>
</dbReference>
<dbReference type="InterPro" id="IPR036378">
    <property type="entry name" value="FAS1_dom_sf"/>
</dbReference>
<organism evidence="4 5">
    <name type="scientific">Zalerion maritima</name>
    <dbReference type="NCBI Taxonomy" id="339359"/>
    <lineage>
        <taxon>Eukaryota</taxon>
        <taxon>Fungi</taxon>
        <taxon>Dikarya</taxon>
        <taxon>Ascomycota</taxon>
        <taxon>Pezizomycotina</taxon>
        <taxon>Sordariomycetes</taxon>
        <taxon>Lulworthiomycetidae</taxon>
        <taxon>Lulworthiales</taxon>
        <taxon>Lulworthiaceae</taxon>
        <taxon>Zalerion</taxon>
    </lineage>
</organism>
<feature type="chain" id="PRO_5041914004" evidence="2">
    <location>
        <begin position="18"/>
        <end position="409"/>
    </location>
</feature>
<dbReference type="SUPFAM" id="SSF82153">
    <property type="entry name" value="FAS1 domain"/>
    <property type="match status" value="1"/>
</dbReference>
<keyword evidence="5" id="KW-1185">Reference proteome</keyword>